<dbReference type="Pfam" id="PF12796">
    <property type="entry name" value="Ank_2"/>
    <property type="match status" value="1"/>
</dbReference>
<keyword evidence="2" id="KW-1133">Transmembrane helix</keyword>
<reference evidence="4" key="2">
    <citation type="submission" date="2021-01" db="UniProtKB">
        <authorList>
            <consortium name="EnsemblPlants"/>
        </authorList>
    </citation>
    <scope>IDENTIFICATION</scope>
</reference>
<evidence type="ECO:0000256" key="2">
    <source>
        <dbReference type="SAM" id="Phobius"/>
    </source>
</evidence>
<dbReference type="Pfam" id="PF13962">
    <property type="entry name" value="PGG"/>
    <property type="match status" value="1"/>
</dbReference>
<dbReference type="Proteomes" id="UP000594261">
    <property type="component" value="Chromosome 10"/>
</dbReference>
<keyword evidence="2" id="KW-0812">Transmembrane</keyword>
<dbReference type="PANTHER" id="PTHR24128">
    <property type="entry name" value="HOMEOBOX PROTEIN WARIAI"/>
    <property type="match status" value="1"/>
</dbReference>
<dbReference type="SUPFAM" id="SSF48403">
    <property type="entry name" value="Ankyrin repeat"/>
    <property type="match status" value="1"/>
</dbReference>
<dbReference type="GeneID" id="115963470"/>
<protein>
    <recommendedName>
        <fullName evidence="3">PGG domain-containing protein</fullName>
    </recommendedName>
</protein>
<dbReference type="PANTHER" id="PTHR24128:SF24">
    <property type="entry name" value="ANKYRIN REPEAT PROTEIN"/>
    <property type="match status" value="1"/>
</dbReference>
<dbReference type="OMA" id="NEFMSIC"/>
<reference evidence="4 5" key="1">
    <citation type="journal article" date="2016" name="G3 (Bethesda)">
        <title>First Draft Assembly and Annotation of the Genome of a California Endemic Oak Quercus lobata Nee (Fagaceae).</title>
        <authorList>
            <person name="Sork V.L."/>
            <person name="Fitz-Gibbon S.T."/>
            <person name="Puiu D."/>
            <person name="Crepeau M."/>
            <person name="Gugger P.F."/>
            <person name="Sherman R."/>
            <person name="Stevens K."/>
            <person name="Langley C.H."/>
            <person name="Pellegrini M."/>
            <person name="Salzberg S.L."/>
        </authorList>
    </citation>
    <scope>NUCLEOTIDE SEQUENCE [LARGE SCALE GENOMIC DNA]</scope>
    <source>
        <strain evidence="4 5">cv. SW786</strain>
    </source>
</reference>
<keyword evidence="1" id="KW-0040">ANK repeat</keyword>
<dbReference type="InParanoid" id="A0A7N2MMK2"/>
<name>A0A7N2MMK2_QUELO</name>
<dbReference type="Gramene" id="QL10p001466:mrna">
    <property type="protein sequence ID" value="QL10p001466:mrna"/>
    <property type="gene ID" value="QL10p001466"/>
</dbReference>
<evidence type="ECO:0000313" key="4">
    <source>
        <dbReference type="EnsemblPlants" id="QL10p001466:mrna"/>
    </source>
</evidence>
<dbReference type="KEGG" id="qlo:115963470"/>
<dbReference type="FunCoup" id="A0A7N2MMK2">
    <property type="interactions" value="99"/>
</dbReference>
<organism evidence="4 5">
    <name type="scientific">Quercus lobata</name>
    <name type="common">Valley oak</name>
    <dbReference type="NCBI Taxonomy" id="97700"/>
    <lineage>
        <taxon>Eukaryota</taxon>
        <taxon>Viridiplantae</taxon>
        <taxon>Streptophyta</taxon>
        <taxon>Embryophyta</taxon>
        <taxon>Tracheophyta</taxon>
        <taxon>Spermatophyta</taxon>
        <taxon>Magnoliopsida</taxon>
        <taxon>eudicotyledons</taxon>
        <taxon>Gunneridae</taxon>
        <taxon>Pentapetalae</taxon>
        <taxon>rosids</taxon>
        <taxon>fabids</taxon>
        <taxon>Fagales</taxon>
        <taxon>Fagaceae</taxon>
        <taxon>Quercus</taxon>
    </lineage>
</organism>
<dbReference type="RefSeq" id="XP_030938333.1">
    <property type="nucleotide sequence ID" value="XM_031082473.1"/>
</dbReference>
<sequence>MDERIVRMKQVAEKGNIDGFYNLIQEDVKYLEYIDEFPFVDTPLHTAASAGNIPVAMEIMRLKPSFARKPNPNGFSPIDLALQNGHSEMVHQLLHVDQDLVRVRGRGNMTPLHHAAKRNDQLDLLNEFMSICPDSITDVTAQNETVLHIALKNDSIESFKTLVGWLASNWSQNALDYERKILNWKDEKGNTVLHIAISKNQTQAVRHLFAWSSEVDVKIKNKEDKIAWDILQTQTQTSNSEMRKMLIRVGASKGSSITPDSSYAYYLRPPKCRRLEKIRTKYARQMTTISDSKRNALLVVATLLITVTYQAALNPPGGLKPDKDSDDAPYAISSWVSNSQARGPSQVNGATGQAYMISIANLVNTIPFSVFLFANSVTFLISNSVTILLIPDGYIGWMLSGTQAFLWACYIVSFEAITGYPWSWIILVSIVTVLYLILLHAFSVWTRIRRRRHGQGPCGLPNPLQGKKKSQAWRLELRVESSPTLQH</sequence>
<gene>
    <name evidence="4" type="primary">LOC115963470</name>
</gene>
<dbReference type="EnsemblPlants" id="QL10p001466:mrna">
    <property type="protein sequence ID" value="QL10p001466:mrna"/>
    <property type="gene ID" value="QL10p001466"/>
</dbReference>
<dbReference type="Pfam" id="PF00023">
    <property type="entry name" value="Ank"/>
    <property type="match status" value="1"/>
</dbReference>
<proteinExistence type="predicted"/>
<feature type="domain" description="PGG" evidence="3">
    <location>
        <begin position="292"/>
        <end position="325"/>
    </location>
</feature>
<keyword evidence="2" id="KW-0472">Membrane</keyword>
<dbReference type="InterPro" id="IPR002110">
    <property type="entry name" value="Ankyrin_rpt"/>
</dbReference>
<evidence type="ECO:0000256" key="1">
    <source>
        <dbReference type="PROSITE-ProRule" id="PRU00023"/>
    </source>
</evidence>
<dbReference type="InterPro" id="IPR036770">
    <property type="entry name" value="Ankyrin_rpt-contain_sf"/>
</dbReference>
<evidence type="ECO:0000313" key="5">
    <source>
        <dbReference type="Proteomes" id="UP000594261"/>
    </source>
</evidence>
<dbReference type="InterPro" id="IPR026961">
    <property type="entry name" value="PGG_dom"/>
</dbReference>
<feature type="transmembrane region" description="Helical" evidence="2">
    <location>
        <begin position="296"/>
        <end position="313"/>
    </location>
</feature>
<accession>A0A7N2MMK2</accession>
<dbReference type="OrthoDB" id="1542757at2759"/>
<dbReference type="SMART" id="SM00248">
    <property type="entry name" value="ANK"/>
    <property type="match status" value="5"/>
</dbReference>
<dbReference type="EMBL" id="LRBV02000010">
    <property type="status" value="NOT_ANNOTATED_CDS"/>
    <property type="molecule type" value="Genomic_DNA"/>
</dbReference>
<keyword evidence="5" id="KW-1185">Reference proteome</keyword>
<dbReference type="Gene3D" id="1.25.40.20">
    <property type="entry name" value="Ankyrin repeat-containing domain"/>
    <property type="match status" value="1"/>
</dbReference>
<evidence type="ECO:0000259" key="3">
    <source>
        <dbReference type="Pfam" id="PF13962"/>
    </source>
</evidence>
<feature type="repeat" description="ANK" evidence="1">
    <location>
        <begin position="188"/>
        <end position="220"/>
    </location>
</feature>
<dbReference type="AlphaFoldDB" id="A0A7N2MMK2"/>
<dbReference type="PROSITE" id="PS50088">
    <property type="entry name" value="ANK_REPEAT"/>
    <property type="match status" value="1"/>
</dbReference>
<feature type="transmembrane region" description="Helical" evidence="2">
    <location>
        <begin position="423"/>
        <end position="445"/>
    </location>
</feature>